<name>A0A239K0S2_9BACT</name>
<accession>A0A239K0S2</accession>
<protein>
    <submittedName>
        <fullName evidence="1">Acyl-CoA thioester hydrolase</fullName>
    </submittedName>
</protein>
<keyword evidence="1" id="KW-0378">Hydrolase</keyword>
<proteinExistence type="predicted"/>
<evidence type="ECO:0000313" key="2">
    <source>
        <dbReference type="Proteomes" id="UP000198432"/>
    </source>
</evidence>
<evidence type="ECO:0000313" key="1">
    <source>
        <dbReference type="EMBL" id="SNT11631.1"/>
    </source>
</evidence>
<dbReference type="AlphaFoldDB" id="A0A239K0S2"/>
<reference evidence="2" key="1">
    <citation type="submission" date="2017-06" db="EMBL/GenBank/DDBJ databases">
        <authorList>
            <person name="Varghese N."/>
            <person name="Submissions S."/>
        </authorList>
    </citation>
    <scope>NUCLEOTIDE SEQUENCE [LARGE SCALE GENOMIC DNA]</scope>
    <source>
        <strain evidence="2">NKM1</strain>
    </source>
</reference>
<dbReference type="CDD" id="cd00586">
    <property type="entry name" value="4HBT"/>
    <property type="match status" value="1"/>
</dbReference>
<dbReference type="RefSeq" id="WP_089321149.1">
    <property type="nucleotide sequence ID" value="NZ_FZOQ01000025.1"/>
</dbReference>
<dbReference type="EMBL" id="FZOQ01000025">
    <property type="protein sequence ID" value="SNT11631.1"/>
    <property type="molecule type" value="Genomic_DNA"/>
</dbReference>
<organism evidence="1 2">
    <name type="scientific">Pontibacter ummariensis</name>
    <dbReference type="NCBI Taxonomy" id="1610492"/>
    <lineage>
        <taxon>Bacteria</taxon>
        <taxon>Pseudomonadati</taxon>
        <taxon>Bacteroidota</taxon>
        <taxon>Cytophagia</taxon>
        <taxon>Cytophagales</taxon>
        <taxon>Hymenobacteraceae</taxon>
        <taxon>Pontibacter</taxon>
    </lineage>
</organism>
<dbReference type="Gene3D" id="3.10.129.10">
    <property type="entry name" value="Hotdog Thioesterase"/>
    <property type="match status" value="1"/>
</dbReference>
<dbReference type="SUPFAM" id="SSF54637">
    <property type="entry name" value="Thioesterase/thiol ester dehydrase-isomerase"/>
    <property type="match status" value="1"/>
</dbReference>
<dbReference type="Pfam" id="PF13279">
    <property type="entry name" value="4HBT_2"/>
    <property type="match status" value="1"/>
</dbReference>
<dbReference type="InterPro" id="IPR029069">
    <property type="entry name" value="HotDog_dom_sf"/>
</dbReference>
<dbReference type="Proteomes" id="UP000198432">
    <property type="component" value="Unassembled WGS sequence"/>
</dbReference>
<dbReference type="OrthoDB" id="9791529at2"/>
<keyword evidence="2" id="KW-1185">Reference proteome</keyword>
<gene>
    <name evidence="1" type="ORF">SAMN06296052_12523</name>
</gene>
<sequence length="173" mass="20151">MDKDQSTLPQYPESTVRIRFEDSDPFGHLNNGRYVDYFMNAREDQMREVYQRDIYEHMRQSGKAWVVASSQIAYLREAKYNEEVIIRTNLRWFTASDLLTEGQMLDPETGALKSVVWMRFAYLDVRKGTKATHEPELMDFYKTIAIVGEGKEDLFFEQRVKELRALASASSGA</sequence>
<dbReference type="GO" id="GO:0016787">
    <property type="term" value="F:hydrolase activity"/>
    <property type="evidence" value="ECO:0007669"/>
    <property type="project" value="UniProtKB-KW"/>
</dbReference>